<reference evidence="4 5" key="1">
    <citation type="submission" date="2014-06" db="EMBL/GenBank/DDBJ databases">
        <authorList>
            <person name="Ngugi D.K."/>
            <person name="Blom J."/>
            <person name="Alam I."/>
            <person name="Rashid M."/>
            <person name="Baalawi W."/>
            <person name="Zhang G."/>
            <person name="Hikmawan T."/>
            <person name="Guan Y."/>
            <person name="Antunes A."/>
            <person name="Siam R."/>
            <person name="El-Dorry H."/>
            <person name="Bajic V."/>
            <person name="Stingl U."/>
        </authorList>
    </citation>
    <scope>NUCLEOTIDE SEQUENCE [LARGE SCALE GENOMIC DNA]</scope>
    <source>
        <strain evidence="4">SCGC AAA799-D11</strain>
    </source>
</reference>
<dbReference type="InterPro" id="IPR050090">
    <property type="entry name" value="Tyrosine_recombinase_XerCD"/>
</dbReference>
<accession>A0A087RTQ1</accession>
<dbReference type="GO" id="GO:0015074">
    <property type="term" value="P:DNA integration"/>
    <property type="evidence" value="ECO:0007669"/>
    <property type="project" value="InterPro"/>
</dbReference>
<sequence>MSKQQFSGSKDKSIRLYNYDRIITRTFALMEKDLSEKNVRLIEKFDRVLVNESLSDARRSKILGTMLSLSRMLNKDWEETSKEDIEELVYNFNKKFSKGGQETNTTADHKKILKNFYRWIKRGSRDQKQVGDPTETSWIRVKKPRESLTADMLITESEKNSLLKACGENLRDRAFVHTFSDLACRPGEILSRQIKHVKFDDRGAIIVVDGKTGPRPVRVIECVPDLASYFERHPNNSEPEAPLWISMDEKKYGEAWSYAAMRKRLQRICDVAQIHKRVWPNLFRHTGATRTGMFLTESLQKKRYGWSSGSKMPGRYEHMMNSDVEEAMFKHYGMSSVKGEDLVNKPRICKICDLPNSYDAKLCTKCGKPLSLKTAIEKEEQEQIERKQLEDKIKSLEEKQVKLEKNQKEYESIKPDLDKMLTQYFEDLGEDFFRKVFSKKIEKINL</sequence>
<dbReference type="InterPro" id="IPR011010">
    <property type="entry name" value="DNA_brk_join_enz"/>
</dbReference>
<dbReference type="InterPro" id="IPR002104">
    <property type="entry name" value="Integrase_catalytic"/>
</dbReference>
<keyword evidence="5" id="KW-1185">Reference proteome</keyword>
<evidence type="ECO:0000259" key="3">
    <source>
        <dbReference type="PROSITE" id="PS51898"/>
    </source>
</evidence>
<feature type="coiled-coil region" evidence="2">
    <location>
        <begin position="372"/>
        <end position="413"/>
    </location>
</feature>
<evidence type="ECO:0000256" key="1">
    <source>
        <dbReference type="ARBA" id="ARBA00023172"/>
    </source>
</evidence>
<dbReference type="EMBL" id="JOSY01000011">
    <property type="protein sequence ID" value="KFM16855.1"/>
    <property type="molecule type" value="Genomic_DNA"/>
</dbReference>
<comment type="caution">
    <text evidence="4">The sequence shown here is derived from an EMBL/GenBank/DDBJ whole genome shotgun (WGS) entry which is preliminary data.</text>
</comment>
<dbReference type="PANTHER" id="PTHR30349:SF87">
    <property type="entry name" value="TRANSPOSASE A"/>
    <property type="match status" value="1"/>
</dbReference>
<proteinExistence type="predicted"/>
<dbReference type="GO" id="GO:0006310">
    <property type="term" value="P:DNA recombination"/>
    <property type="evidence" value="ECO:0007669"/>
    <property type="project" value="UniProtKB-KW"/>
</dbReference>
<name>A0A087RTQ1_9ARCH</name>
<dbReference type="PANTHER" id="PTHR30349">
    <property type="entry name" value="PHAGE INTEGRASE-RELATED"/>
    <property type="match status" value="1"/>
</dbReference>
<dbReference type="SUPFAM" id="SSF56349">
    <property type="entry name" value="DNA breaking-rejoining enzymes"/>
    <property type="match status" value="1"/>
</dbReference>
<dbReference type="PROSITE" id="PS51898">
    <property type="entry name" value="TYR_RECOMBINASE"/>
    <property type="match status" value="1"/>
</dbReference>
<dbReference type="InterPro" id="IPR013762">
    <property type="entry name" value="Integrase-like_cat_sf"/>
</dbReference>
<dbReference type="AlphaFoldDB" id="A0A087RTQ1"/>
<dbReference type="PATRIC" id="fig|1502291.3.peg.351"/>
<evidence type="ECO:0000256" key="2">
    <source>
        <dbReference type="SAM" id="Coils"/>
    </source>
</evidence>
<organism evidence="4 5">
    <name type="scientific">Marine Group I thaumarchaeote SCGC AAA799-D11</name>
    <dbReference type="NCBI Taxonomy" id="1502291"/>
    <lineage>
        <taxon>Archaea</taxon>
        <taxon>Nitrososphaerota</taxon>
        <taxon>Marine Group I</taxon>
    </lineage>
</organism>
<evidence type="ECO:0000313" key="4">
    <source>
        <dbReference type="EMBL" id="KFM16855.1"/>
    </source>
</evidence>
<evidence type="ECO:0000313" key="5">
    <source>
        <dbReference type="Proteomes" id="UP000029386"/>
    </source>
</evidence>
<keyword evidence="1" id="KW-0233">DNA recombination</keyword>
<feature type="domain" description="Tyr recombinase" evidence="3">
    <location>
        <begin position="143"/>
        <end position="329"/>
    </location>
</feature>
<gene>
    <name evidence="4" type="primary">xerC</name>
    <name evidence="4" type="ORF">AAA799D11_00415</name>
</gene>
<dbReference type="GO" id="GO:0003677">
    <property type="term" value="F:DNA binding"/>
    <property type="evidence" value="ECO:0007669"/>
    <property type="project" value="InterPro"/>
</dbReference>
<dbReference type="Proteomes" id="UP000029386">
    <property type="component" value="Unassembled WGS sequence"/>
</dbReference>
<keyword evidence="2" id="KW-0175">Coiled coil</keyword>
<dbReference type="CDD" id="cd00397">
    <property type="entry name" value="DNA_BRE_C"/>
    <property type="match status" value="1"/>
</dbReference>
<dbReference type="Gene3D" id="1.10.443.10">
    <property type="entry name" value="Intergrase catalytic core"/>
    <property type="match status" value="1"/>
</dbReference>
<protein>
    <submittedName>
        <fullName evidence="4">Tyrosine recombinase XerC protein</fullName>
    </submittedName>
</protein>
<dbReference type="STRING" id="1502291.AAA799D11_00415"/>